<protein>
    <recommendedName>
        <fullName evidence="3">alcohol dehydrogenase</fullName>
        <ecNumber evidence="3">1.1.1.1</ecNumber>
    </recommendedName>
</protein>
<keyword evidence="4" id="KW-0479">Metal-binding</keyword>
<evidence type="ECO:0000259" key="8">
    <source>
        <dbReference type="SMART" id="SM00829"/>
    </source>
</evidence>
<keyword evidence="7" id="KW-0812">Transmembrane</keyword>
<keyword evidence="7" id="KW-1133">Transmembrane helix</keyword>
<feature type="transmembrane region" description="Helical" evidence="7">
    <location>
        <begin position="180"/>
        <end position="200"/>
    </location>
</feature>
<dbReference type="EMBL" id="CP102480">
    <property type="protein sequence ID" value="UUX49805.1"/>
    <property type="molecule type" value="Genomic_DNA"/>
</dbReference>
<dbReference type="Pfam" id="PF00107">
    <property type="entry name" value="ADH_zinc_N"/>
    <property type="match status" value="1"/>
</dbReference>
<dbReference type="PANTHER" id="PTHR42940:SF8">
    <property type="entry name" value="VACUOLAR PROTEIN SORTING-ASSOCIATED PROTEIN 11"/>
    <property type="match status" value="1"/>
</dbReference>
<evidence type="ECO:0000313" key="10">
    <source>
        <dbReference type="Proteomes" id="UP001060336"/>
    </source>
</evidence>
<dbReference type="SUPFAM" id="SSF51735">
    <property type="entry name" value="NAD(P)-binding Rossmann-fold domains"/>
    <property type="match status" value="1"/>
</dbReference>
<comment type="similarity">
    <text evidence="2">Belongs to the zinc-containing alcohol dehydrogenase family.</text>
</comment>
<accession>A0A9J7AWJ5</accession>
<dbReference type="InterPro" id="IPR011032">
    <property type="entry name" value="GroES-like_sf"/>
</dbReference>
<keyword evidence="6" id="KW-0560">Oxidoreductase</keyword>
<dbReference type="Pfam" id="PF08240">
    <property type="entry name" value="ADH_N"/>
    <property type="match status" value="1"/>
</dbReference>
<evidence type="ECO:0000256" key="1">
    <source>
        <dbReference type="ARBA" id="ARBA00001947"/>
    </source>
</evidence>
<gene>
    <name evidence="9" type="ORF">NUH88_20725</name>
</gene>
<evidence type="ECO:0000256" key="3">
    <source>
        <dbReference type="ARBA" id="ARBA00013190"/>
    </source>
</evidence>
<proteinExistence type="inferred from homology"/>
<evidence type="ECO:0000313" key="9">
    <source>
        <dbReference type="EMBL" id="UUX49805.1"/>
    </source>
</evidence>
<comment type="cofactor">
    <cofactor evidence="1">
        <name>Zn(2+)</name>
        <dbReference type="ChEBI" id="CHEBI:29105"/>
    </cofactor>
</comment>
<dbReference type="InterPro" id="IPR013149">
    <property type="entry name" value="ADH-like_C"/>
</dbReference>
<dbReference type="Proteomes" id="UP001060336">
    <property type="component" value="Chromosome"/>
</dbReference>
<keyword evidence="5" id="KW-0862">Zinc</keyword>
<feature type="domain" description="Enoyl reductase (ER)" evidence="8">
    <location>
        <begin position="12"/>
        <end position="350"/>
    </location>
</feature>
<dbReference type="GO" id="GO:0004022">
    <property type="term" value="F:alcohol dehydrogenase (NAD+) activity"/>
    <property type="evidence" value="ECO:0007669"/>
    <property type="project" value="UniProtKB-EC"/>
</dbReference>
<evidence type="ECO:0000256" key="7">
    <source>
        <dbReference type="SAM" id="Phobius"/>
    </source>
</evidence>
<evidence type="ECO:0000256" key="6">
    <source>
        <dbReference type="ARBA" id="ARBA00023002"/>
    </source>
</evidence>
<dbReference type="KEGG" id="naci:NUH88_20725"/>
<evidence type="ECO:0000256" key="4">
    <source>
        <dbReference type="ARBA" id="ARBA00022723"/>
    </source>
</evidence>
<keyword evidence="10" id="KW-1185">Reference proteome</keyword>
<dbReference type="EC" id="1.1.1.1" evidence="3"/>
<dbReference type="Gene3D" id="3.90.180.10">
    <property type="entry name" value="Medium-chain alcohol dehydrogenases, catalytic domain"/>
    <property type="match status" value="1"/>
</dbReference>
<dbReference type="GO" id="GO:0046872">
    <property type="term" value="F:metal ion binding"/>
    <property type="evidence" value="ECO:0007669"/>
    <property type="project" value="UniProtKB-KW"/>
</dbReference>
<sequence>MQMRSWKVTDFGKPLEMIQQEIPEPTGTEVLVKVTRCGVCHSDLHIGDGYFDLGSAGRLNMGDRGVPLPHVLGHEILGEVVKGGPDAGAVPAGETKLIHPWIGCGECSICKAGQENHCAKPRTLGVYRDGGYQEYILVPHPMFLVDIGNVDPTDATPFACSGVTVYSAIKKALPVHDDEWLVIMGAGGLGLAAVSIAHAMGVKQVLSCDIDDNKLAAAKEMGATATLNISGDDAAKKLADATGGGPRAVVDTVGANPTAKLGYFSLVKGGRYVIVGLYGGDFTVPLPTLPLRAASMIGSYVGSLKELKELMELVKAGKVKQVPIETRPMDQVQNTLDDLRAGKIVGRVVLTN</sequence>
<dbReference type="Gene3D" id="3.40.50.720">
    <property type="entry name" value="NAD(P)-binding Rossmann-like Domain"/>
    <property type="match status" value="1"/>
</dbReference>
<dbReference type="RefSeq" id="WP_257768667.1">
    <property type="nucleotide sequence ID" value="NZ_CP102480.1"/>
</dbReference>
<dbReference type="GO" id="GO:0005737">
    <property type="term" value="C:cytoplasm"/>
    <property type="evidence" value="ECO:0007669"/>
    <property type="project" value="TreeGrafter"/>
</dbReference>
<keyword evidence="7" id="KW-0472">Membrane</keyword>
<evidence type="ECO:0000256" key="5">
    <source>
        <dbReference type="ARBA" id="ARBA00022833"/>
    </source>
</evidence>
<dbReference type="InterPro" id="IPR013154">
    <property type="entry name" value="ADH-like_N"/>
</dbReference>
<reference evidence="9" key="1">
    <citation type="submission" date="2022-08" db="EMBL/GenBank/DDBJ databases">
        <title>Nisaea acidiphila sp. nov., isolated from a marine algal debris and emended description of the genus Nisaea Urios et al. 2008.</title>
        <authorList>
            <person name="Kwon K."/>
        </authorList>
    </citation>
    <scope>NUCLEOTIDE SEQUENCE</scope>
    <source>
        <strain evidence="9">MEBiC11861</strain>
    </source>
</reference>
<name>A0A9J7AWJ5_9PROT</name>
<dbReference type="SUPFAM" id="SSF50129">
    <property type="entry name" value="GroES-like"/>
    <property type="match status" value="1"/>
</dbReference>
<dbReference type="InterPro" id="IPR020843">
    <property type="entry name" value="ER"/>
</dbReference>
<organism evidence="9 10">
    <name type="scientific">Nisaea acidiphila</name>
    <dbReference type="NCBI Taxonomy" id="1862145"/>
    <lineage>
        <taxon>Bacteria</taxon>
        <taxon>Pseudomonadati</taxon>
        <taxon>Pseudomonadota</taxon>
        <taxon>Alphaproteobacteria</taxon>
        <taxon>Rhodospirillales</taxon>
        <taxon>Thalassobaculaceae</taxon>
        <taxon>Nisaea</taxon>
    </lineage>
</organism>
<dbReference type="AlphaFoldDB" id="A0A9J7AWJ5"/>
<dbReference type="InterPro" id="IPR036291">
    <property type="entry name" value="NAD(P)-bd_dom_sf"/>
</dbReference>
<dbReference type="CDD" id="cd08240">
    <property type="entry name" value="6_hydroxyhexanoate_dh_like"/>
    <property type="match status" value="1"/>
</dbReference>
<dbReference type="SMART" id="SM00829">
    <property type="entry name" value="PKS_ER"/>
    <property type="match status" value="1"/>
</dbReference>
<evidence type="ECO:0000256" key="2">
    <source>
        <dbReference type="ARBA" id="ARBA00008072"/>
    </source>
</evidence>
<dbReference type="PANTHER" id="PTHR42940">
    <property type="entry name" value="ALCOHOL DEHYDROGENASE 1-RELATED"/>
    <property type="match status" value="1"/>
</dbReference>